<evidence type="ECO:0000313" key="2">
    <source>
        <dbReference type="Proteomes" id="UP000596661"/>
    </source>
</evidence>
<proteinExistence type="predicted"/>
<dbReference type="Gramene" id="evm.model.09.1381">
    <property type="protein sequence ID" value="cds.evm.model.09.1381"/>
    <property type="gene ID" value="evm.TU.09.1381"/>
</dbReference>
<keyword evidence="2" id="KW-1185">Reference proteome</keyword>
<organism evidence="1 2">
    <name type="scientific">Cannabis sativa</name>
    <name type="common">Hemp</name>
    <name type="synonym">Marijuana</name>
    <dbReference type="NCBI Taxonomy" id="3483"/>
    <lineage>
        <taxon>Eukaryota</taxon>
        <taxon>Viridiplantae</taxon>
        <taxon>Streptophyta</taxon>
        <taxon>Embryophyta</taxon>
        <taxon>Tracheophyta</taxon>
        <taxon>Spermatophyta</taxon>
        <taxon>Magnoliopsida</taxon>
        <taxon>eudicotyledons</taxon>
        <taxon>Gunneridae</taxon>
        <taxon>Pentapetalae</taxon>
        <taxon>rosids</taxon>
        <taxon>fabids</taxon>
        <taxon>Rosales</taxon>
        <taxon>Cannabaceae</taxon>
        <taxon>Cannabis</taxon>
    </lineage>
</organism>
<dbReference type="Proteomes" id="UP000596661">
    <property type="component" value="Chromosome 9"/>
</dbReference>
<accession>A0A803QE95</accession>
<dbReference type="AlphaFoldDB" id="A0A803QE95"/>
<reference evidence="1" key="2">
    <citation type="submission" date="2021-03" db="UniProtKB">
        <authorList>
            <consortium name="EnsemblPlants"/>
        </authorList>
    </citation>
    <scope>IDENTIFICATION</scope>
</reference>
<evidence type="ECO:0000313" key="1">
    <source>
        <dbReference type="EnsemblPlants" id="cds.evm.model.09.1381"/>
    </source>
</evidence>
<name>A0A803QE95_CANSA</name>
<protein>
    <submittedName>
        <fullName evidence="1">Uncharacterized protein</fullName>
    </submittedName>
</protein>
<dbReference type="EnsemblPlants" id="evm.model.09.1381">
    <property type="protein sequence ID" value="cds.evm.model.09.1381"/>
    <property type="gene ID" value="evm.TU.09.1381"/>
</dbReference>
<reference evidence="1" key="1">
    <citation type="submission" date="2018-11" db="EMBL/GenBank/DDBJ databases">
        <authorList>
            <person name="Grassa J C."/>
        </authorList>
    </citation>
    <scope>NUCLEOTIDE SEQUENCE [LARGE SCALE GENOMIC DNA]</scope>
</reference>
<sequence>MVGEPLTRRFRACMEDCNFRLRETDYKEKLEGSSGNVESHLSGLVVLDMYSRLSLLKVEDFASAEPQPVPGR</sequence>
<dbReference type="EMBL" id="UZAU01000768">
    <property type="status" value="NOT_ANNOTATED_CDS"/>
    <property type="molecule type" value="Genomic_DNA"/>
</dbReference>